<keyword evidence="3" id="KW-1185">Reference proteome</keyword>
<evidence type="ECO:0000313" key="2">
    <source>
        <dbReference type="EMBL" id="KAK2089720.1"/>
    </source>
</evidence>
<organism evidence="2 3">
    <name type="scientific">Saguinus oedipus</name>
    <name type="common">Cotton-top tamarin</name>
    <name type="synonym">Oedipomidas oedipus</name>
    <dbReference type="NCBI Taxonomy" id="9490"/>
    <lineage>
        <taxon>Eukaryota</taxon>
        <taxon>Metazoa</taxon>
        <taxon>Chordata</taxon>
        <taxon>Craniata</taxon>
        <taxon>Vertebrata</taxon>
        <taxon>Euteleostomi</taxon>
        <taxon>Mammalia</taxon>
        <taxon>Eutheria</taxon>
        <taxon>Euarchontoglires</taxon>
        <taxon>Primates</taxon>
        <taxon>Haplorrhini</taxon>
        <taxon>Platyrrhini</taxon>
        <taxon>Cebidae</taxon>
        <taxon>Callitrichinae</taxon>
        <taxon>Saguinus</taxon>
    </lineage>
</organism>
<dbReference type="Pfam" id="PF01770">
    <property type="entry name" value="Folate_carrier"/>
    <property type="match status" value="1"/>
</dbReference>
<proteinExistence type="inferred from homology"/>
<comment type="similarity">
    <text evidence="1">Belongs to the reduced folate carrier (RFC) transporter (TC 2.A.48) family.</text>
</comment>
<reference evidence="2 3" key="1">
    <citation type="submission" date="2023-05" db="EMBL/GenBank/DDBJ databases">
        <title>B98-5 Cell Line De Novo Hybrid Assembly: An Optical Mapping Approach.</title>
        <authorList>
            <person name="Kananen K."/>
            <person name="Auerbach J.A."/>
            <person name="Kautto E."/>
            <person name="Blachly J.S."/>
        </authorList>
    </citation>
    <scope>NUCLEOTIDE SEQUENCE [LARGE SCALE GENOMIC DNA]</scope>
    <source>
        <strain evidence="2">B95-8</strain>
        <tissue evidence="2">Cell line</tissue>
    </source>
</reference>
<name>A0ABQ9TY29_SAGOE</name>
<dbReference type="EMBL" id="JASSZA010000018">
    <property type="protein sequence ID" value="KAK2089720.1"/>
    <property type="molecule type" value="Genomic_DNA"/>
</dbReference>
<comment type="caution">
    <text evidence="2">The sequence shown here is derived from an EMBL/GenBank/DDBJ whole genome shotgun (WGS) entry which is preliminary data.</text>
</comment>
<accession>A0ABQ9TY29</accession>
<dbReference type="Proteomes" id="UP001266305">
    <property type="component" value="Unassembled WGS sequence"/>
</dbReference>
<dbReference type="InterPro" id="IPR002666">
    <property type="entry name" value="Folate_carrier"/>
</dbReference>
<evidence type="ECO:0000313" key="3">
    <source>
        <dbReference type="Proteomes" id="UP001266305"/>
    </source>
</evidence>
<protein>
    <submittedName>
        <fullName evidence="2">Uncharacterized protein</fullName>
    </submittedName>
</protein>
<gene>
    <name evidence="2" type="ORF">P7K49_032386</name>
</gene>
<evidence type="ECO:0000256" key="1">
    <source>
        <dbReference type="ARBA" id="ARBA00005773"/>
    </source>
</evidence>
<sequence length="132" mass="14081">MGWVVVVGAGLQAFPLLQLCALVFGVNTFFATIVKTVITFIVSDVRGLGLPVRQQVSRFQACPRGRKLLVGTMPGPPGDTLAKAPAGLHCLSWAGASVGPGPRWERQSLCSPWRTVADLVPALCLWLLEQAT</sequence>